<evidence type="ECO:0000256" key="4">
    <source>
        <dbReference type="ARBA" id="ARBA00007837"/>
    </source>
</evidence>
<proteinExistence type="inferred from homology"/>
<dbReference type="Proteomes" id="UP000294914">
    <property type="component" value="Unassembled WGS sequence"/>
</dbReference>
<comment type="caution">
    <text evidence="15">The sequence shown here is derived from an EMBL/GenBank/DDBJ whole genome shotgun (WGS) entry which is preliminary data.</text>
</comment>
<dbReference type="Gene3D" id="1.10.274.10">
    <property type="entry name" value="PtsI, HPr-binding domain"/>
    <property type="match status" value="1"/>
</dbReference>
<dbReference type="PRINTS" id="PR01736">
    <property type="entry name" value="PHPHTRNFRASE"/>
</dbReference>
<evidence type="ECO:0000256" key="5">
    <source>
        <dbReference type="ARBA" id="ARBA00012232"/>
    </source>
</evidence>
<evidence type="ECO:0000313" key="16">
    <source>
        <dbReference type="Proteomes" id="UP000294914"/>
    </source>
</evidence>
<dbReference type="GO" id="GO:0046872">
    <property type="term" value="F:metal ion binding"/>
    <property type="evidence" value="ECO:0007669"/>
    <property type="project" value="UniProtKB-KW"/>
</dbReference>
<keyword evidence="8" id="KW-0762">Sugar transport</keyword>
<dbReference type="SUPFAM" id="SSF52009">
    <property type="entry name" value="Phosphohistidine domain"/>
    <property type="match status" value="1"/>
</dbReference>
<dbReference type="EMBL" id="SOQX01000008">
    <property type="protein sequence ID" value="TDX99367.1"/>
    <property type="molecule type" value="Genomic_DNA"/>
</dbReference>
<dbReference type="SUPFAM" id="SSF55781">
    <property type="entry name" value="GAF domain-like"/>
    <property type="match status" value="1"/>
</dbReference>
<dbReference type="InterPro" id="IPR040442">
    <property type="entry name" value="Pyrv_kinase-like_dom_sf"/>
</dbReference>
<dbReference type="Gene3D" id="3.20.20.60">
    <property type="entry name" value="Phosphoenolpyruvate-binding domains"/>
    <property type="match status" value="1"/>
</dbReference>
<dbReference type="InterPro" id="IPR036637">
    <property type="entry name" value="Phosphohistidine_dom_sf"/>
</dbReference>
<dbReference type="Gene3D" id="3.30.450.40">
    <property type="match status" value="1"/>
</dbReference>
<evidence type="ECO:0000256" key="10">
    <source>
        <dbReference type="ARBA" id="ARBA00022683"/>
    </source>
</evidence>
<dbReference type="PANTHER" id="PTHR46244">
    <property type="entry name" value="PHOSPHOENOLPYRUVATE-PROTEIN PHOSPHOTRANSFERASE"/>
    <property type="match status" value="1"/>
</dbReference>
<keyword evidence="13" id="KW-0460">Magnesium</keyword>
<dbReference type="InterPro" id="IPR015813">
    <property type="entry name" value="Pyrv/PenolPyrv_kinase-like_dom"/>
</dbReference>
<dbReference type="InterPro" id="IPR050499">
    <property type="entry name" value="PEP-utilizing_PTS_enzyme"/>
</dbReference>
<sequence length="756" mass="83595">MLDTLRRLIEEVNLARNLEQALGIIVRRVKQAMQVDVCSVYLTDQDTEYYVLKATDGLNQSSVGKVRLGQERGLVGLVAKRAEPVNLDNAPEHHRFCYFPESGEEPYHAFLGVPIIHHRKVVGVLVVQQHGSEKFDEDSVTFLITIAAQLAGAIAHAEASGEVDIVGQISTPSHDSRPISGQPGAPGVAIGTAKVVYTLADINAVPDRRTSNPDAEIMAFNAALSAVKKDIKSLSKQFVDRLPPEDHALFDVYMLMLDSDSLAGQTRERIEAGNWAQGALRQTIHDHERIFREMEDSYMRERVDDVRDLGQRILSHLQQDSQRPLEYPEQTVLVGEEISAAMLAEVPPEKLAGVISVRGSRTSHVAILARALGVPAVMGATDLPVSRMDGAEVIADGYSGRVYVTPAQPILEEYRRLIDQEVELTEELKALRELPSETLDGEHIPLYANTGLISDLTPTRESGAEGIGLYRTEFPFMIRQRFPGEDEQRANYRQVLEAFAPRPVVLRTLDVGGDKALPYFPIEEENPFLGWRGIRITLDHPEIFLVQIRAMLLASAGLDNLNILLPMISDVSELIDSLSLIHQAYEELLEEGQDIRMPKIGVMIEVPSAVYQAGNLAKRVDFLSIGTNDLTQYLLAVDRNNSRVAELYDSLHPAVIRAILQVVDSARVHDKPVSVCGEMAGDPAAAILLLGMGIHSLSMSVSSLLRVKWVIRNLSRERALAILSEVLVMEDVREIRRYLNTQLEEAGMGGLIRAGK</sequence>
<dbReference type="Pfam" id="PF00391">
    <property type="entry name" value="PEP-utilizers"/>
    <property type="match status" value="1"/>
</dbReference>
<dbReference type="RefSeq" id="WP_134085112.1">
    <property type="nucleotide sequence ID" value="NZ_SOQX01000008.1"/>
</dbReference>
<dbReference type="InterPro" id="IPR006318">
    <property type="entry name" value="PTS_EI-like"/>
</dbReference>
<dbReference type="Pfam" id="PF05524">
    <property type="entry name" value="PEP-utilisers_N"/>
    <property type="match status" value="1"/>
</dbReference>
<keyword evidence="12" id="KW-0418">Kinase</keyword>
<dbReference type="NCBIfam" id="TIGR01417">
    <property type="entry name" value="PTS_I_fam"/>
    <property type="match status" value="1"/>
</dbReference>
<dbReference type="InterPro" id="IPR036618">
    <property type="entry name" value="PtsI_HPr-bd_sf"/>
</dbReference>
<evidence type="ECO:0000256" key="7">
    <source>
        <dbReference type="ARBA" id="ARBA00022490"/>
    </source>
</evidence>
<comment type="cofactor">
    <cofactor evidence="2">
        <name>Mg(2+)</name>
        <dbReference type="ChEBI" id="CHEBI:18420"/>
    </cofactor>
</comment>
<dbReference type="OrthoDB" id="9765468at2"/>
<dbReference type="GO" id="GO:0008965">
    <property type="term" value="F:phosphoenolpyruvate-protein phosphotransferase activity"/>
    <property type="evidence" value="ECO:0007669"/>
    <property type="project" value="UniProtKB-EC"/>
</dbReference>
<evidence type="ECO:0000256" key="3">
    <source>
        <dbReference type="ARBA" id="ARBA00004496"/>
    </source>
</evidence>
<reference evidence="15 16" key="1">
    <citation type="submission" date="2019-03" db="EMBL/GenBank/DDBJ databases">
        <title>Genomic Encyclopedia of Type Strains, Phase IV (KMG-IV): sequencing the most valuable type-strain genomes for metagenomic binning, comparative biology and taxonomic classification.</title>
        <authorList>
            <person name="Goeker M."/>
        </authorList>
    </citation>
    <scope>NUCLEOTIDE SEQUENCE [LARGE SCALE GENOMIC DNA]</scope>
    <source>
        <strain evidence="15 16">DSM 16326</strain>
    </source>
</reference>
<keyword evidence="11" id="KW-0479">Metal-binding</keyword>
<comment type="subcellular location">
    <subcellularLocation>
        <location evidence="3">Cytoplasm</location>
    </subcellularLocation>
</comment>
<dbReference type="Pfam" id="PF02896">
    <property type="entry name" value="PEP-utilizers_C"/>
    <property type="match status" value="1"/>
</dbReference>
<dbReference type="InterPro" id="IPR023151">
    <property type="entry name" value="PEP_util_CS"/>
</dbReference>
<protein>
    <recommendedName>
        <fullName evidence="5">phosphoenolpyruvate--protein phosphotransferase</fullName>
        <ecNumber evidence="5">2.7.3.9</ecNumber>
    </recommendedName>
</protein>
<dbReference type="SUPFAM" id="SSF51621">
    <property type="entry name" value="Phosphoenolpyruvate/pyruvate domain"/>
    <property type="match status" value="1"/>
</dbReference>
<comment type="catalytic activity">
    <reaction evidence="1">
        <text>L-histidyl-[protein] + phosphoenolpyruvate = N(pros)-phospho-L-histidyl-[protein] + pyruvate</text>
        <dbReference type="Rhea" id="RHEA:23880"/>
        <dbReference type="Rhea" id="RHEA-COMP:9745"/>
        <dbReference type="Rhea" id="RHEA-COMP:9746"/>
        <dbReference type="ChEBI" id="CHEBI:15361"/>
        <dbReference type="ChEBI" id="CHEBI:29979"/>
        <dbReference type="ChEBI" id="CHEBI:58702"/>
        <dbReference type="ChEBI" id="CHEBI:64837"/>
        <dbReference type="EC" id="2.7.3.9"/>
    </reaction>
</comment>
<dbReference type="Pfam" id="PF01590">
    <property type="entry name" value="GAF"/>
    <property type="match status" value="1"/>
</dbReference>
<evidence type="ECO:0000256" key="11">
    <source>
        <dbReference type="ARBA" id="ARBA00022723"/>
    </source>
</evidence>
<evidence type="ECO:0000256" key="2">
    <source>
        <dbReference type="ARBA" id="ARBA00001946"/>
    </source>
</evidence>
<dbReference type="EC" id="2.7.3.9" evidence="5"/>
<evidence type="ECO:0000256" key="12">
    <source>
        <dbReference type="ARBA" id="ARBA00022777"/>
    </source>
</evidence>
<keyword evidence="6" id="KW-0813">Transport</keyword>
<evidence type="ECO:0000256" key="13">
    <source>
        <dbReference type="ARBA" id="ARBA00022842"/>
    </source>
</evidence>
<keyword evidence="9 15" id="KW-0808">Transferase</keyword>
<dbReference type="Gene3D" id="3.50.30.10">
    <property type="entry name" value="Phosphohistidine domain"/>
    <property type="match status" value="1"/>
</dbReference>
<dbReference type="InterPro" id="IPR029016">
    <property type="entry name" value="GAF-like_dom_sf"/>
</dbReference>
<dbReference type="GO" id="GO:0009401">
    <property type="term" value="P:phosphoenolpyruvate-dependent sugar phosphotransferase system"/>
    <property type="evidence" value="ECO:0007669"/>
    <property type="project" value="UniProtKB-KW"/>
</dbReference>
<dbReference type="GO" id="GO:0016301">
    <property type="term" value="F:kinase activity"/>
    <property type="evidence" value="ECO:0007669"/>
    <property type="project" value="UniProtKB-KW"/>
</dbReference>
<dbReference type="InterPro" id="IPR008279">
    <property type="entry name" value="PEP-util_enz_mobile_dom"/>
</dbReference>
<name>A0A4R8IGN3_9GAMM</name>
<dbReference type="InterPro" id="IPR000121">
    <property type="entry name" value="PEP_util_C"/>
</dbReference>
<gene>
    <name evidence="15" type="ORF">EDC23_2580</name>
</gene>
<dbReference type="InterPro" id="IPR008731">
    <property type="entry name" value="PTS_EIN"/>
</dbReference>
<dbReference type="GO" id="GO:0005737">
    <property type="term" value="C:cytoplasm"/>
    <property type="evidence" value="ECO:0007669"/>
    <property type="project" value="UniProtKB-SubCell"/>
</dbReference>
<keyword evidence="7" id="KW-0963">Cytoplasm</keyword>
<evidence type="ECO:0000256" key="9">
    <source>
        <dbReference type="ARBA" id="ARBA00022679"/>
    </source>
</evidence>
<keyword evidence="10" id="KW-0598">Phosphotransferase system</keyword>
<dbReference type="NCBIfam" id="NF008283">
    <property type="entry name" value="PRK11061.1"/>
    <property type="match status" value="1"/>
</dbReference>
<accession>A0A4R8IGN3</accession>
<evidence type="ECO:0000256" key="1">
    <source>
        <dbReference type="ARBA" id="ARBA00000683"/>
    </source>
</evidence>
<dbReference type="PANTHER" id="PTHR46244:SF1">
    <property type="entry name" value="PHOSPHOENOLPYRUVATE-DEPENDENT PHOSPHOTRANSFERASE SYSTEM"/>
    <property type="match status" value="1"/>
</dbReference>
<evidence type="ECO:0000256" key="8">
    <source>
        <dbReference type="ARBA" id="ARBA00022597"/>
    </source>
</evidence>
<dbReference type="SMART" id="SM00065">
    <property type="entry name" value="GAF"/>
    <property type="match status" value="1"/>
</dbReference>
<comment type="similarity">
    <text evidence="4">Belongs to the PEP-utilizing enzyme family.</text>
</comment>
<dbReference type="InterPro" id="IPR003018">
    <property type="entry name" value="GAF"/>
</dbReference>
<keyword evidence="16" id="KW-1185">Reference proteome</keyword>
<dbReference type="PROSITE" id="PS00742">
    <property type="entry name" value="PEP_ENZYMES_2"/>
    <property type="match status" value="1"/>
</dbReference>
<organism evidence="15 16">
    <name type="scientific">Thiohalophilus thiocyanatoxydans</name>
    <dbReference type="NCBI Taxonomy" id="381308"/>
    <lineage>
        <taxon>Bacteria</taxon>
        <taxon>Pseudomonadati</taxon>
        <taxon>Pseudomonadota</taxon>
        <taxon>Gammaproteobacteria</taxon>
        <taxon>Thiohalomonadales</taxon>
        <taxon>Thiohalophilaceae</taxon>
        <taxon>Thiohalophilus</taxon>
    </lineage>
</organism>
<evidence type="ECO:0000256" key="6">
    <source>
        <dbReference type="ARBA" id="ARBA00022448"/>
    </source>
</evidence>
<evidence type="ECO:0000259" key="14">
    <source>
        <dbReference type="SMART" id="SM00065"/>
    </source>
</evidence>
<evidence type="ECO:0000313" key="15">
    <source>
        <dbReference type="EMBL" id="TDX99367.1"/>
    </source>
</evidence>
<feature type="domain" description="GAF" evidence="14">
    <location>
        <begin position="17"/>
        <end position="164"/>
    </location>
</feature>
<dbReference type="AlphaFoldDB" id="A0A4R8IGN3"/>
<dbReference type="SUPFAM" id="SSF47831">
    <property type="entry name" value="Enzyme I of the PEP:sugar phosphotransferase system HPr-binding (sub)domain"/>
    <property type="match status" value="1"/>
</dbReference>